<keyword evidence="3" id="KW-1185">Reference proteome</keyword>
<dbReference type="PROSITE" id="PS00108">
    <property type="entry name" value="PROTEIN_KINASE_ST"/>
    <property type="match status" value="1"/>
</dbReference>
<dbReference type="InterPro" id="IPR001245">
    <property type="entry name" value="Ser-Thr/Tyr_kinase_cat_dom"/>
</dbReference>
<dbReference type="Proteomes" id="UP001318860">
    <property type="component" value="Unassembled WGS sequence"/>
</dbReference>
<evidence type="ECO:0000259" key="1">
    <source>
        <dbReference type="PROSITE" id="PS50011"/>
    </source>
</evidence>
<evidence type="ECO:0000313" key="2">
    <source>
        <dbReference type="EMBL" id="KAK6130166.1"/>
    </source>
</evidence>
<protein>
    <recommendedName>
        <fullName evidence="1">Protein kinase domain-containing protein</fullName>
    </recommendedName>
</protein>
<comment type="caution">
    <text evidence="2">The sequence shown here is derived from an EMBL/GenBank/DDBJ whole genome shotgun (WGS) entry which is preliminary data.</text>
</comment>
<dbReference type="SUPFAM" id="SSF56112">
    <property type="entry name" value="Protein kinase-like (PK-like)"/>
    <property type="match status" value="1"/>
</dbReference>
<dbReference type="PANTHER" id="PTHR44329:SF271">
    <property type="entry name" value="ATMRK1"/>
    <property type="match status" value="1"/>
</dbReference>
<evidence type="ECO:0000313" key="3">
    <source>
        <dbReference type="Proteomes" id="UP001318860"/>
    </source>
</evidence>
<feature type="domain" description="Protein kinase" evidence="1">
    <location>
        <begin position="84"/>
        <end position="344"/>
    </location>
</feature>
<dbReference type="InterPro" id="IPR011009">
    <property type="entry name" value="Kinase-like_dom_sf"/>
</dbReference>
<accession>A0ABR0V7T4</accession>
<dbReference type="InterPro" id="IPR051681">
    <property type="entry name" value="Ser/Thr_Kinases-Pseudokinases"/>
</dbReference>
<name>A0ABR0V7T4_REHGL</name>
<dbReference type="PRINTS" id="PR00109">
    <property type="entry name" value="TYRKINASE"/>
</dbReference>
<dbReference type="CDD" id="cd13999">
    <property type="entry name" value="STKc_MAP3K-like"/>
    <property type="match status" value="1"/>
</dbReference>
<dbReference type="Gene3D" id="1.10.510.10">
    <property type="entry name" value="Transferase(Phosphotransferase) domain 1"/>
    <property type="match status" value="1"/>
</dbReference>
<dbReference type="PROSITE" id="PS50011">
    <property type="entry name" value="PROTEIN_KINASE_DOM"/>
    <property type="match status" value="1"/>
</dbReference>
<organism evidence="2 3">
    <name type="scientific">Rehmannia glutinosa</name>
    <name type="common">Chinese foxglove</name>
    <dbReference type="NCBI Taxonomy" id="99300"/>
    <lineage>
        <taxon>Eukaryota</taxon>
        <taxon>Viridiplantae</taxon>
        <taxon>Streptophyta</taxon>
        <taxon>Embryophyta</taxon>
        <taxon>Tracheophyta</taxon>
        <taxon>Spermatophyta</taxon>
        <taxon>Magnoliopsida</taxon>
        <taxon>eudicotyledons</taxon>
        <taxon>Gunneridae</taxon>
        <taxon>Pentapetalae</taxon>
        <taxon>asterids</taxon>
        <taxon>lamiids</taxon>
        <taxon>Lamiales</taxon>
        <taxon>Orobanchaceae</taxon>
        <taxon>Rehmannieae</taxon>
        <taxon>Rehmannia</taxon>
    </lineage>
</organism>
<dbReference type="Gene3D" id="3.30.200.20">
    <property type="entry name" value="Phosphorylase Kinase, domain 1"/>
    <property type="match status" value="1"/>
</dbReference>
<sequence length="370" mass="41205">MDAKTSEDGGSKFKGSGSLSYEALSEKGHGSISSKDMIFRADKIDLKSLDLQLEKHLSRVWSRNTENENKQKPKEVWEIDPSKLEIRYLVAQGTYGTVYRGTYDSQDVAVKLLDWGEDGMATAAETAALRASFKQEVAVWHKLDHPNVTRFVGASMGTSQLKIPSKNPSEGYTNLPSRACCVLVEFLPGGTLKNFLYKNRKKKLALKVVIQLALDLSRGLSYLHSKKIVHRDVKAENMLLDTHRNLKIADFGVARVEAQNPRDMTGETGTLGYMAPEVLDGKPYNRKCDVYSFGVCLWEIYCCDLPYPDLSFAEVSSAVVRQCWDANPEKRPDMDEVVRWLEAIDTSKGGGMIPEDQAGGCFCFAPTRGP</sequence>
<gene>
    <name evidence="2" type="ORF">DH2020_036082</name>
</gene>
<dbReference type="Pfam" id="PF07714">
    <property type="entry name" value="PK_Tyr_Ser-Thr"/>
    <property type="match status" value="1"/>
</dbReference>
<dbReference type="PANTHER" id="PTHR44329">
    <property type="entry name" value="SERINE/THREONINE-PROTEIN KINASE TNNI3K-RELATED"/>
    <property type="match status" value="1"/>
</dbReference>
<dbReference type="InterPro" id="IPR000719">
    <property type="entry name" value="Prot_kinase_dom"/>
</dbReference>
<dbReference type="InterPro" id="IPR008271">
    <property type="entry name" value="Ser/Thr_kinase_AS"/>
</dbReference>
<reference evidence="2 3" key="1">
    <citation type="journal article" date="2021" name="Comput. Struct. Biotechnol. J.">
        <title>De novo genome assembly of the potent medicinal plant Rehmannia glutinosa using nanopore technology.</title>
        <authorList>
            <person name="Ma L."/>
            <person name="Dong C."/>
            <person name="Song C."/>
            <person name="Wang X."/>
            <person name="Zheng X."/>
            <person name="Niu Y."/>
            <person name="Chen S."/>
            <person name="Feng W."/>
        </authorList>
    </citation>
    <scope>NUCLEOTIDE SEQUENCE [LARGE SCALE GENOMIC DNA]</scope>
    <source>
        <strain evidence="2">DH-2019</strain>
    </source>
</reference>
<dbReference type="EMBL" id="JABTTQ020001593">
    <property type="protein sequence ID" value="KAK6130166.1"/>
    <property type="molecule type" value="Genomic_DNA"/>
</dbReference>
<proteinExistence type="predicted"/>
<dbReference type="SMART" id="SM00220">
    <property type="entry name" value="S_TKc"/>
    <property type="match status" value="1"/>
</dbReference>